<dbReference type="InterPro" id="IPR027417">
    <property type="entry name" value="P-loop_NTPase"/>
</dbReference>
<feature type="repeat" description="TPR" evidence="1">
    <location>
        <begin position="490"/>
        <end position="523"/>
    </location>
</feature>
<feature type="region of interest" description="Disordered" evidence="2">
    <location>
        <begin position="1"/>
        <end position="35"/>
    </location>
</feature>
<feature type="compositionally biased region" description="Basic and acidic residues" evidence="2">
    <location>
        <begin position="1"/>
        <end position="14"/>
    </location>
</feature>
<comment type="caution">
    <text evidence="4">The sequence shown here is derived from an EMBL/GenBank/DDBJ whole genome shotgun (WGS) entry which is preliminary data.</text>
</comment>
<dbReference type="InterPro" id="IPR011990">
    <property type="entry name" value="TPR-like_helical_dom_sf"/>
</dbReference>
<dbReference type="Gene3D" id="3.40.50.300">
    <property type="entry name" value="P-loop containing nucleotide triphosphate hydrolases"/>
    <property type="match status" value="1"/>
</dbReference>
<reference evidence="4" key="1">
    <citation type="submission" date="2019-11" db="EMBL/GenBank/DDBJ databases">
        <title>Microbial mats filling the niche in hypersaline microbial mats.</title>
        <authorList>
            <person name="Wong H.L."/>
            <person name="Macleod F.I."/>
            <person name="White R.A. III"/>
            <person name="Burns B.P."/>
        </authorList>
    </citation>
    <scope>NUCLEOTIDE SEQUENCE</scope>
    <source>
        <strain evidence="4">Rbin_158</strain>
    </source>
</reference>
<protein>
    <recommendedName>
        <fullName evidence="3">NB-ARC domain-containing protein</fullName>
    </recommendedName>
</protein>
<dbReference type="PROSITE" id="PS50005">
    <property type="entry name" value="TPR"/>
    <property type="match status" value="1"/>
</dbReference>
<evidence type="ECO:0000256" key="2">
    <source>
        <dbReference type="SAM" id="MobiDB-lite"/>
    </source>
</evidence>
<evidence type="ECO:0000313" key="4">
    <source>
        <dbReference type="EMBL" id="MBD3326305.1"/>
    </source>
</evidence>
<dbReference type="Gene3D" id="1.25.40.10">
    <property type="entry name" value="Tetratricopeptide repeat domain"/>
    <property type="match status" value="1"/>
</dbReference>
<organism evidence="4 5">
    <name type="scientific">candidate division KSB3 bacterium</name>
    <dbReference type="NCBI Taxonomy" id="2044937"/>
    <lineage>
        <taxon>Bacteria</taxon>
        <taxon>candidate division KSB3</taxon>
    </lineage>
</organism>
<evidence type="ECO:0000259" key="3">
    <source>
        <dbReference type="Pfam" id="PF00931"/>
    </source>
</evidence>
<dbReference type="InterPro" id="IPR019734">
    <property type="entry name" value="TPR_rpt"/>
</dbReference>
<evidence type="ECO:0000313" key="5">
    <source>
        <dbReference type="Proteomes" id="UP000649604"/>
    </source>
</evidence>
<accession>A0A9D5JY76</accession>
<dbReference type="AlphaFoldDB" id="A0A9D5JY76"/>
<dbReference type="EMBL" id="WJJP01000558">
    <property type="protein sequence ID" value="MBD3326305.1"/>
    <property type="molecule type" value="Genomic_DNA"/>
</dbReference>
<gene>
    <name evidence="4" type="ORF">GF339_17095</name>
</gene>
<dbReference type="GO" id="GO:0043531">
    <property type="term" value="F:ADP binding"/>
    <property type="evidence" value="ECO:0007669"/>
    <property type="project" value="InterPro"/>
</dbReference>
<dbReference type="SUPFAM" id="SSF81901">
    <property type="entry name" value="HCP-like"/>
    <property type="match status" value="1"/>
</dbReference>
<keyword evidence="1" id="KW-0802">TPR repeat</keyword>
<evidence type="ECO:0000256" key="1">
    <source>
        <dbReference type="PROSITE-ProRule" id="PRU00339"/>
    </source>
</evidence>
<dbReference type="SUPFAM" id="SSF52540">
    <property type="entry name" value="P-loop containing nucleoside triphosphate hydrolases"/>
    <property type="match status" value="1"/>
</dbReference>
<name>A0A9D5JY76_9BACT</name>
<dbReference type="Pfam" id="PF00931">
    <property type="entry name" value="NB-ARC"/>
    <property type="match status" value="1"/>
</dbReference>
<dbReference type="PRINTS" id="PR00364">
    <property type="entry name" value="DISEASERSIST"/>
</dbReference>
<dbReference type="Proteomes" id="UP000649604">
    <property type="component" value="Unassembled WGS sequence"/>
</dbReference>
<proteinExistence type="predicted"/>
<feature type="domain" description="NB-ARC" evidence="3">
    <location>
        <begin position="82"/>
        <end position="185"/>
    </location>
</feature>
<dbReference type="InterPro" id="IPR002182">
    <property type="entry name" value="NB-ARC"/>
</dbReference>
<sequence>MQHKDEQDAREHPPQDYSIDVTQRGEKSASLIGDHPQVFQVNGDLYYQSPKPKKEPQTLFPLYPVPDPGIFVDRKELLQQMERFFRSDPEKVFFLEGMGGIGKTAFVAYTCQKFQPAFHDIYWGICTEESTVERFLEELYSFLMRNEDTIPEDSWDDILLSLSGRIQMILQKLATHKYLLVFDDFHRLLDQDGRVRNPELEGFFQEFILAKHQSKILLLSRRSIVFWRQPAGVSVRSRITGLEELPTKQLLLKLGMKVTSKQVQALYRRIGGHPLALRIIADLYQRGIRIDKLLTMPFCKLCRESEELFNDLFAELWHMLQPEEIEVLQCLSTYRVPVPLQAIQAFQKKSLDAKEADSLAGILQEVVQVLRENCLVQVKQDEHQQYLYTVPGIIREFVFKELTKAQQHEYHLRAATYWLSLEWAKKTAGYEGLQEKEEARYHCFQAEEYEQATHLALSLAEQLNNHGLYHMARETLLKAKETVFSEEDLATIYNKLGKVSICQKDYTQASKYYEQARELMIDERSLASLKHLIRRQGIDWLQASVEILAPPDETTFITRLYREIEQILRRFEETANLRQKDLENRLNTDLVLLLRQRGYNALREEDQRGHTDILVCQDQYRWLGEGKIHRAYKDLFKGLRQLHTRYTTGRERHIGLIIYILNQNAKQVMRTWRKYLDKYLACGLKETGDDPENALAFWSVHQHKGSGLELFTKHIGVALFYAPEDN</sequence>